<dbReference type="STRING" id="906968.Trebr_1759"/>
<protein>
    <submittedName>
        <fullName evidence="3">Sporulation domain-containing protein</fullName>
    </submittedName>
</protein>
<dbReference type="eggNOG" id="COG0797">
    <property type="taxonomic scope" value="Bacteria"/>
</dbReference>
<feature type="chain" id="PRO_5003311117" evidence="2">
    <location>
        <begin position="20"/>
        <end position="398"/>
    </location>
</feature>
<accession>F4LQH2</accession>
<dbReference type="EMBL" id="CP002696">
    <property type="protein sequence ID" value="AEE17181.1"/>
    <property type="molecule type" value="Genomic_DNA"/>
</dbReference>
<dbReference type="OrthoDB" id="359211at2"/>
<evidence type="ECO:0000256" key="1">
    <source>
        <dbReference type="SAM" id="MobiDB-lite"/>
    </source>
</evidence>
<name>F4LQH2_TREBD</name>
<proteinExistence type="predicted"/>
<sequence length="398" mass="40935">MKRVVTILMILMSLVPAFATSKPSVDGRAVVADEGVLPHGLFAKTVGYLPGDSVSVTNPATGVTISVLVLGSVDPSTGIAILLSPEAADKLFITKNTNVQVKITKRTGLLDESATGNAILNADPDKDSAAAIPEEIKNTLDAAQAEAAETAPAAAEIAAEESPAAEAELAPAENTTAIAETETPEVPAEIAPAAIEPAPVAIAETAPAAAETIAPETALAASSETSSSETAPSETEPADDDLFDPFAPIILVPANENPPEPHEVPAAGDHAIVICPEPVEPAEAGSIESEKLPPAADVPSASGKSEKAKISAGGTIIPSLKELTSGSYYIQIATLAQEDNINAIIETYGIKYPIVLVPLKSGSAYQIMIGPLSVDEYGTVLARFKSYGYKDAFLRKIK</sequence>
<dbReference type="SUPFAM" id="SSF110997">
    <property type="entry name" value="Sporulation related repeat"/>
    <property type="match status" value="1"/>
</dbReference>
<dbReference type="RefSeq" id="WP_013758886.1">
    <property type="nucleotide sequence ID" value="NC_015500.1"/>
</dbReference>
<dbReference type="KEGG" id="tbe:Trebr_1759"/>
<evidence type="ECO:0000256" key="2">
    <source>
        <dbReference type="SAM" id="SignalP"/>
    </source>
</evidence>
<feature type="region of interest" description="Disordered" evidence="1">
    <location>
        <begin position="283"/>
        <end position="303"/>
    </location>
</feature>
<evidence type="ECO:0000313" key="4">
    <source>
        <dbReference type="Proteomes" id="UP000006546"/>
    </source>
</evidence>
<keyword evidence="4" id="KW-1185">Reference proteome</keyword>
<feature type="signal peptide" evidence="2">
    <location>
        <begin position="1"/>
        <end position="19"/>
    </location>
</feature>
<dbReference type="AlphaFoldDB" id="F4LQH2"/>
<organism evidence="3 4">
    <name type="scientific">Treponema brennaborense (strain DSM 12168 / CIP 105900 / DD5/3)</name>
    <dbReference type="NCBI Taxonomy" id="906968"/>
    <lineage>
        <taxon>Bacteria</taxon>
        <taxon>Pseudomonadati</taxon>
        <taxon>Spirochaetota</taxon>
        <taxon>Spirochaetia</taxon>
        <taxon>Spirochaetales</taxon>
        <taxon>Treponemataceae</taxon>
        <taxon>Treponema</taxon>
    </lineage>
</organism>
<dbReference type="Proteomes" id="UP000006546">
    <property type="component" value="Chromosome"/>
</dbReference>
<reference evidence="4" key="1">
    <citation type="submission" date="2011-04" db="EMBL/GenBank/DDBJ databases">
        <title>The complete genome of Treponema brennaborense DSM 12168.</title>
        <authorList>
            <person name="Lucas S."/>
            <person name="Han J."/>
            <person name="Lapidus A."/>
            <person name="Bruce D."/>
            <person name="Goodwin L."/>
            <person name="Pitluck S."/>
            <person name="Peters L."/>
            <person name="Kyrpides N."/>
            <person name="Mavromatis K."/>
            <person name="Ivanova N."/>
            <person name="Mikhailova N."/>
            <person name="Pagani I."/>
            <person name="Teshima H."/>
            <person name="Detter J.C."/>
            <person name="Tapia R."/>
            <person name="Han C."/>
            <person name="Land M."/>
            <person name="Hauser L."/>
            <person name="Markowitz V."/>
            <person name="Cheng J.-F."/>
            <person name="Hugenholtz P."/>
            <person name="Woyke T."/>
            <person name="Wu D."/>
            <person name="Gronow S."/>
            <person name="Wellnitz S."/>
            <person name="Brambilla E."/>
            <person name="Klenk H.-P."/>
            <person name="Eisen J.A."/>
        </authorList>
    </citation>
    <scope>NUCLEOTIDE SEQUENCE [LARGE SCALE GENOMIC DNA]</scope>
    <source>
        <strain evidence="4">DSM 12168 / CIP 105900 / DD5/3</strain>
    </source>
</reference>
<dbReference type="InterPro" id="IPR036680">
    <property type="entry name" value="SPOR-like_sf"/>
</dbReference>
<feature type="compositionally biased region" description="Low complexity" evidence="1">
    <location>
        <begin position="217"/>
        <end position="235"/>
    </location>
</feature>
<gene>
    <name evidence="3" type="ordered locus">Trebr_1759</name>
</gene>
<dbReference type="GO" id="GO:0042834">
    <property type="term" value="F:peptidoglycan binding"/>
    <property type="evidence" value="ECO:0007669"/>
    <property type="project" value="InterPro"/>
</dbReference>
<dbReference type="HOGENOM" id="CLU_692497_0_0_12"/>
<evidence type="ECO:0000313" key="3">
    <source>
        <dbReference type="EMBL" id="AEE17181.1"/>
    </source>
</evidence>
<keyword evidence="2" id="KW-0732">Signal</keyword>
<feature type="region of interest" description="Disordered" evidence="1">
    <location>
        <begin position="217"/>
        <end position="243"/>
    </location>
</feature>